<dbReference type="EMBL" id="QVTD01000003">
    <property type="protein sequence ID" value="RFU65167.1"/>
    <property type="molecule type" value="Genomic_DNA"/>
</dbReference>
<evidence type="ECO:0000313" key="2">
    <source>
        <dbReference type="Proteomes" id="UP000262939"/>
    </source>
</evidence>
<dbReference type="PANTHER" id="PTHR40053">
    <property type="entry name" value="SPORULATION-CONTROL PROTEIN SPO0M"/>
    <property type="match status" value="1"/>
</dbReference>
<keyword evidence="2" id="KW-1185">Reference proteome</keyword>
<dbReference type="PANTHER" id="PTHR40053:SF1">
    <property type="entry name" value="SPORULATION-CONTROL PROTEIN SPO0M"/>
    <property type="match status" value="1"/>
</dbReference>
<dbReference type="AlphaFoldDB" id="A0A372LFY8"/>
<evidence type="ECO:0000313" key="1">
    <source>
        <dbReference type="EMBL" id="RFU65167.1"/>
    </source>
</evidence>
<gene>
    <name evidence="1" type="ORF">D0466_04465</name>
</gene>
<protein>
    <recommendedName>
        <fullName evidence="3">Sporulation protein</fullName>
    </recommendedName>
</protein>
<dbReference type="OrthoDB" id="2351239at2"/>
<evidence type="ECO:0008006" key="3">
    <source>
        <dbReference type="Google" id="ProtNLM"/>
    </source>
</evidence>
<accession>A0A372LFY8</accession>
<dbReference type="InterPro" id="IPR009776">
    <property type="entry name" value="Spore_0_M"/>
</dbReference>
<sequence length="346" mass="38889">MLKDMEYKEDEQIHQNSSEIGVFRLFKKLMAKMGKGAAQVDLRFENRPYKPGETLNGEFIIQGGEVTQQISNLSVRFMMRVNTRRGEAASRQVDSVPISGAFSIEARQEKRFPFHYTIPTDLPLTRGSISYFFDTFLDIEGGVDRTDLDYLVLTAPQRLQTMFNALDRLGFREKSTSGRIDSYGQEFVFFPAQSFTGQIHELEMRFANEADGIRVWMEVDCRNSFQEIEAKTEFLVRNDLLEDEQKLADFFNERISEVLARPDEFRQPFSYPSHQFRGGMASGIGGMVGGLAAGVLGGMLLSEIVDGIDFGGMAEGAADAFGVEEDLFDSNDEAGDFGDFFDGGEE</sequence>
<proteinExistence type="predicted"/>
<reference evidence="1 2" key="1">
    <citation type="submission" date="2018-08" db="EMBL/GenBank/DDBJ databases">
        <title>Bacillus chawlae sp. nov., Bacillus glennii sp. nov., and Bacillus saganii sp. nov. Isolated from the Vehicle Assembly Building at Kennedy Space Center where the Viking Spacecraft were Assembled.</title>
        <authorList>
            <person name="Seuylemezian A."/>
            <person name="Vaishampayan P."/>
        </authorList>
    </citation>
    <scope>NUCLEOTIDE SEQUENCE [LARGE SCALE GENOMIC DNA]</scope>
    <source>
        <strain evidence="1 2">V44-8</strain>
    </source>
</reference>
<dbReference type="Proteomes" id="UP000262939">
    <property type="component" value="Unassembled WGS sequence"/>
</dbReference>
<organism evidence="1 2">
    <name type="scientific">Peribacillus glennii</name>
    <dbReference type="NCBI Taxonomy" id="2303991"/>
    <lineage>
        <taxon>Bacteria</taxon>
        <taxon>Bacillati</taxon>
        <taxon>Bacillota</taxon>
        <taxon>Bacilli</taxon>
        <taxon>Bacillales</taxon>
        <taxon>Bacillaceae</taxon>
        <taxon>Peribacillus</taxon>
    </lineage>
</organism>
<name>A0A372LFY8_9BACI</name>
<comment type="caution">
    <text evidence="1">The sequence shown here is derived from an EMBL/GenBank/DDBJ whole genome shotgun (WGS) entry which is preliminary data.</text>
</comment>
<dbReference type="RefSeq" id="WP_117321343.1">
    <property type="nucleotide sequence ID" value="NZ_QVTD01000003.1"/>
</dbReference>
<dbReference type="Pfam" id="PF07070">
    <property type="entry name" value="Spo0M"/>
    <property type="match status" value="1"/>
</dbReference>